<evidence type="ECO:0000256" key="3">
    <source>
        <dbReference type="ARBA" id="ARBA00022694"/>
    </source>
</evidence>
<dbReference type="SUPFAM" id="SSF53067">
    <property type="entry name" value="Actin-like ATPase domain"/>
    <property type="match status" value="2"/>
</dbReference>
<comment type="similarity">
    <text evidence="7">Belongs to the KAE1 / TsaD family.</text>
</comment>
<keyword evidence="4 7" id="KW-0479">Metal-binding</keyword>
<dbReference type="InterPro" id="IPR017860">
    <property type="entry name" value="Peptidase_M22_CS"/>
</dbReference>
<comment type="function">
    <text evidence="7">Required for the formation of a threonylcarbamoyl group on adenosine at position 37 (t(6)A37) in mitochondrial tRNAs that read codons beginning with adenine. Probably involved in the transfer of the threonylcarbamoyl moiety of threonylcarbamoyl-AMP (TC-AMP) to the N6 group of A37. Involved in mitochondrial genome maintenance.</text>
</comment>
<evidence type="ECO:0000256" key="1">
    <source>
        <dbReference type="ARBA" id="ARBA00012156"/>
    </source>
</evidence>
<keyword evidence="7" id="KW-0496">Mitochondrion</keyword>
<gene>
    <name evidence="9" type="ORF">BXZ70DRAFT_14919</name>
</gene>
<comment type="subunit">
    <text evidence="7">Homodimer.</text>
</comment>
<evidence type="ECO:0000256" key="2">
    <source>
        <dbReference type="ARBA" id="ARBA00022679"/>
    </source>
</evidence>
<dbReference type="GO" id="GO:0046872">
    <property type="term" value="F:metal ion binding"/>
    <property type="evidence" value="ECO:0007669"/>
    <property type="project" value="UniProtKB-KW"/>
</dbReference>
<keyword evidence="10" id="KW-1185">Reference proteome</keyword>
<dbReference type="AlphaFoldDB" id="A0A8K0UY61"/>
<evidence type="ECO:0000313" key="9">
    <source>
        <dbReference type="EMBL" id="KAH8107829.1"/>
    </source>
</evidence>
<protein>
    <recommendedName>
        <fullName evidence="1">N(6)-L-threonylcarbamoyladenine synthase</fullName>
        <ecNumber evidence="1">2.3.1.234</ecNumber>
    </recommendedName>
</protein>
<comment type="catalytic activity">
    <reaction evidence="6 7">
        <text>L-threonylcarbamoyladenylate + adenosine(37) in tRNA = N(6)-L-threonylcarbamoyladenosine(37) in tRNA + AMP + H(+)</text>
        <dbReference type="Rhea" id="RHEA:37059"/>
        <dbReference type="Rhea" id="RHEA-COMP:10162"/>
        <dbReference type="Rhea" id="RHEA-COMP:10163"/>
        <dbReference type="ChEBI" id="CHEBI:15378"/>
        <dbReference type="ChEBI" id="CHEBI:73682"/>
        <dbReference type="ChEBI" id="CHEBI:74411"/>
        <dbReference type="ChEBI" id="CHEBI:74418"/>
        <dbReference type="ChEBI" id="CHEBI:456215"/>
        <dbReference type="EC" id="2.3.1.234"/>
    </reaction>
</comment>
<dbReference type="EMBL" id="JAEVFJ010000001">
    <property type="protein sequence ID" value="KAH8107829.1"/>
    <property type="molecule type" value="Genomic_DNA"/>
</dbReference>
<dbReference type="Pfam" id="PF00814">
    <property type="entry name" value="TsaD"/>
    <property type="match status" value="1"/>
</dbReference>
<dbReference type="FunFam" id="3.30.420.40:FF:000012">
    <property type="entry name" value="tRNA N6-adenosine threonylcarbamoyltransferase"/>
    <property type="match status" value="1"/>
</dbReference>
<dbReference type="NCBIfam" id="TIGR00329">
    <property type="entry name" value="gcp_kae1"/>
    <property type="match status" value="1"/>
</dbReference>
<comment type="caution">
    <text evidence="9">The sequence shown here is derived from an EMBL/GenBank/DDBJ whole genome shotgun (WGS) entry which is preliminary data.</text>
</comment>
<dbReference type="OrthoDB" id="10259622at2759"/>
<dbReference type="InterPro" id="IPR043129">
    <property type="entry name" value="ATPase_NBD"/>
</dbReference>
<comment type="cofactor">
    <cofactor evidence="7">
        <name>a divalent metal cation</name>
        <dbReference type="ChEBI" id="CHEBI:60240"/>
    </cofactor>
    <text evidence="7">Binds 1 divalent metal cation per subunit.</text>
</comment>
<evidence type="ECO:0000256" key="6">
    <source>
        <dbReference type="ARBA" id="ARBA00048117"/>
    </source>
</evidence>
<dbReference type="GO" id="GO:0061711">
    <property type="term" value="F:tRNA N(6)-L-threonylcarbamoyladenine synthase activity"/>
    <property type="evidence" value="ECO:0007669"/>
    <property type="project" value="UniProtKB-EC"/>
</dbReference>
<keyword evidence="5 7" id="KW-0012">Acyltransferase</keyword>
<dbReference type="GO" id="GO:0072670">
    <property type="term" value="P:mitochondrial tRNA threonylcarbamoyladenosine modification"/>
    <property type="evidence" value="ECO:0007669"/>
    <property type="project" value="TreeGrafter"/>
</dbReference>
<evidence type="ECO:0000313" key="10">
    <source>
        <dbReference type="Proteomes" id="UP000813824"/>
    </source>
</evidence>
<dbReference type="InterPro" id="IPR022450">
    <property type="entry name" value="TsaD"/>
</dbReference>
<dbReference type="GO" id="GO:0005739">
    <property type="term" value="C:mitochondrion"/>
    <property type="evidence" value="ECO:0007669"/>
    <property type="project" value="UniProtKB-SubCell"/>
</dbReference>
<accession>A0A8K0UY61</accession>
<dbReference type="HAMAP" id="MF_01445">
    <property type="entry name" value="TsaD"/>
    <property type="match status" value="1"/>
</dbReference>
<dbReference type="InterPro" id="IPR000905">
    <property type="entry name" value="Gcp-like_dom"/>
</dbReference>
<dbReference type="Proteomes" id="UP000813824">
    <property type="component" value="Unassembled WGS sequence"/>
</dbReference>
<feature type="domain" description="Gcp-like" evidence="8">
    <location>
        <begin position="46"/>
        <end position="352"/>
    </location>
</feature>
<dbReference type="PANTHER" id="PTHR11735:SF6">
    <property type="entry name" value="TRNA N6-ADENOSINE THREONYLCARBAMOYLTRANSFERASE, MITOCHONDRIAL"/>
    <property type="match status" value="1"/>
</dbReference>
<dbReference type="PRINTS" id="PR00789">
    <property type="entry name" value="OSIALOPTASE"/>
</dbReference>
<keyword evidence="2 7" id="KW-0808">Transferase</keyword>
<comment type="subcellular location">
    <subcellularLocation>
        <location evidence="7">Mitochondrion</location>
    </subcellularLocation>
</comment>
<dbReference type="PANTHER" id="PTHR11735">
    <property type="entry name" value="TRNA N6-ADENOSINE THREONYLCARBAMOYLTRANSFERASE"/>
    <property type="match status" value="1"/>
</dbReference>
<dbReference type="EC" id="2.3.1.234" evidence="1"/>
<name>A0A8K0UY61_9AGAR</name>
<reference evidence="9" key="1">
    <citation type="journal article" date="2021" name="New Phytol.">
        <title>Evolutionary innovations through gain and loss of genes in the ectomycorrhizal Boletales.</title>
        <authorList>
            <person name="Wu G."/>
            <person name="Miyauchi S."/>
            <person name="Morin E."/>
            <person name="Kuo A."/>
            <person name="Drula E."/>
            <person name="Varga T."/>
            <person name="Kohler A."/>
            <person name="Feng B."/>
            <person name="Cao Y."/>
            <person name="Lipzen A."/>
            <person name="Daum C."/>
            <person name="Hundley H."/>
            <person name="Pangilinan J."/>
            <person name="Johnson J."/>
            <person name="Barry K."/>
            <person name="LaButti K."/>
            <person name="Ng V."/>
            <person name="Ahrendt S."/>
            <person name="Min B."/>
            <person name="Choi I.G."/>
            <person name="Park H."/>
            <person name="Plett J.M."/>
            <person name="Magnuson J."/>
            <person name="Spatafora J.W."/>
            <person name="Nagy L.G."/>
            <person name="Henrissat B."/>
            <person name="Grigoriev I.V."/>
            <person name="Yang Z.L."/>
            <person name="Xu J."/>
            <person name="Martin F.M."/>
        </authorList>
    </citation>
    <scope>NUCLEOTIDE SEQUENCE</scope>
    <source>
        <strain evidence="9">KKN 215</strain>
    </source>
</reference>
<sequence>MRSLRLTGKYKKCSRLPSARRHFTVLALESSADDTCAAVVTSDRRILSNVVVKQHKEHEKYGGIHPFVAIEAHQRNMPGAVRRALDEAKMNVTDVDGIAFTRGPGMGGCLSVNANAAKTLAAALNKPLVGVHHMQAHALTPLLTSPPDQIPKYPFLTLLISGGHTLLLLARSPTSFETLATTNDESIGQTFDSVSKLLQIPWSSLGPGDALEKFCLTSPDLHDTPPVITPPFPRPMPKRLQFSYACLHSHVERYVATKDAPLGNEERLALARAFQRAAVGQLEEKVLMGLERCQEMGVSVGHLVVSGGVASNMFLRERLRICLDLFSKKHSPIRLVFPPPSLCTDNAVMIAWASMHRFLAGDYDDYSVTLRSKWKIEDLLKTDEELAYIQSRPAQKLSW</sequence>
<dbReference type="Gene3D" id="3.30.420.40">
    <property type="match status" value="3"/>
</dbReference>
<proteinExistence type="inferred from homology"/>
<evidence type="ECO:0000256" key="4">
    <source>
        <dbReference type="ARBA" id="ARBA00022723"/>
    </source>
</evidence>
<dbReference type="CDD" id="cd24134">
    <property type="entry name" value="ASKHA_NBD_OSGEPL1_QRI7_euk"/>
    <property type="match status" value="1"/>
</dbReference>
<evidence type="ECO:0000256" key="7">
    <source>
        <dbReference type="HAMAP-Rule" id="MF_03179"/>
    </source>
</evidence>
<evidence type="ECO:0000259" key="8">
    <source>
        <dbReference type="Pfam" id="PF00814"/>
    </source>
</evidence>
<evidence type="ECO:0000256" key="5">
    <source>
        <dbReference type="ARBA" id="ARBA00023315"/>
    </source>
</evidence>
<dbReference type="InterPro" id="IPR017861">
    <property type="entry name" value="KAE1/TsaD"/>
</dbReference>
<organism evidence="9 10">
    <name type="scientific">Cristinia sonorae</name>
    <dbReference type="NCBI Taxonomy" id="1940300"/>
    <lineage>
        <taxon>Eukaryota</taxon>
        <taxon>Fungi</taxon>
        <taxon>Dikarya</taxon>
        <taxon>Basidiomycota</taxon>
        <taxon>Agaricomycotina</taxon>
        <taxon>Agaricomycetes</taxon>
        <taxon>Agaricomycetidae</taxon>
        <taxon>Agaricales</taxon>
        <taxon>Pleurotineae</taxon>
        <taxon>Stephanosporaceae</taxon>
        <taxon>Cristinia</taxon>
    </lineage>
</organism>
<dbReference type="PROSITE" id="PS01016">
    <property type="entry name" value="GLYCOPROTEASE"/>
    <property type="match status" value="1"/>
</dbReference>
<keyword evidence="3 7" id="KW-0819">tRNA processing</keyword>